<accession>A0ABW9Y071</accession>
<evidence type="ECO:0000313" key="2">
    <source>
        <dbReference type="Proteomes" id="UP000665561"/>
    </source>
</evidence>
<keyword evidence="2" id="KW-1185">Reference proteome</keyword>
<organism evidence="1 2">
    <name type="scientific">Paenibacillus glycinis</name>
    <dbReference type="NCBI Taxonomy" id="2697035"/>
    <lineage>
        <taxon>Bacteria</taxon>
        <taxon>Bacillati</taxon>
        <taxon>Bacillota</taxon>
        <taxon>Bacilli</taxon>
        <taxon>Bacillales</taxon>
        <taxon>Paenibacillaceae</taxon>
        <taxon>Paenibacillus</taxon>
    </lineage>
</organism>
<evidence type="ECO:0000313" key="1">
    <source>
        <dbReference type="EMBL" id="NBD28387.1"/>
    </source>
</evidence>
<protein>
    <submittedName>
        <fullName evidence="1">Uncharacterized protein</fullName>
    </submittedName>
</protein>
<dbReference type="Proteomes" id="UP000665561">
    <property type="component" value="Unassembled WGS sequence"/>
</dbReference>
<dbReference type="EMBL" id="JAAAMV010000044">
    <property type="protein sequence ID" value="NBD28387.1"/>
    <property type="molecule type" value="Genomic_DNA"/>
</dbReference>
<comment type="caution">
    <text evidence="1">The sequence shown here is derived from an EMBL/GenBank/DDBJ whole genome shotgun (WGS) entry which is preliminary data.</text>
</comment>
<reference evidence="1 2" key="1">
    <citation type="submission" date="2020-01" db="EMBL/GenBank/DDBJ databases">
        <title>Paenibacillus soybeanensis sp. nov. isolated from the nodules of soybean (Glycine max(L.) Merr).</title>
        <authorList>
            <person name="Wang H."/>
        </authorList>
    </citation>
    <scope>NUCLEOTIDE SEQUENCE [LARGE SCALE GENOMIC DNA]</scope>
    <source>
        <strain evidence="1 2">T1</strain>
    </source>
</reference>
<sequence length="170" mass="19851">MLPELKEILKNTQHFTEIWVGTDLTKIKFNLLETKISRDREIEKFTLVSCPNTFNTLEEAFVAVTKKIISYYEGWKDDQFNGDTVEELLKPIADIWIPGYFNSKYSKDETQNERYMNSVKRDLTMLYPEEINHLLTNLKVIAFNQGNLSQDAFGISDEICFVAGWSLDKY</sequence>
<dbReference type="RefSeq" id="WP_161747386.1">
    <property type="nucleotide sequence ID" value="NZ_JAAAMV010000044.1"/>
</dbReference>
<gene>
    <name evidence="1" type="ORF">GT019_31400</name>
</gene>
<proteinExistence type="predicted"/>
<name>A0ABW9Y071_9BACL</name>